<keyword evidence="2" id="KW-0812">Transmembrane</keyword>
<feature type="compositionally biased region" description="Basic and acidic residues" evidence="1">
    <location>
        <begin position="23"/>
        <end position="46"/>
    </location>
</feature>
<keyword evidence="4" id="KW-1185">Reference proteome</keyword>
<name>A0A919SJU9_9ACTN</name>
<evidence type="ECO:0000256" key="1">
    <source>
        <dbReference type="SAM" id="MobiDB-lite"/>
    </source>
</evidence>
<comment type="caution">
    <text evidence="3">The sequence shown here is derived from an EMBL/GenBank/DDBJ whole genome shotgun (WGS) entry which is preliminary data.</text>
</comment>
<accession>A0A919SJU9</accession>
<feature type="transmembrane region" description="Helical" evidence="2">
    <location>
        <begin position="96"/>
        <end position="117"/>
    </location>
</feature>
<organism evidence="3 4">
    <name type="scientific">Actinoplanes auranticolor</name>
    <dbReference type="NCBI Taxonomy" id="47988"/>
    <lineage>
        <taxon>Bacteria</taxon>
        <taxon>Bacillati</taxon>
        <taxon>Actinomycetota</taxon>
        <taxon>Actinomycetes</taxon>
        <taxon>Micromonosporales</taxon>
        <taxon>Micromonosporaceae</taxon>
        <taxon>Actinoplanes</taxon>
    </lineage>
</organism>
<keyword evidence="2" id="KW-1133">Transmembrane helix</keyword>
<evidence type="ECO:0000256" key="2">
    <source>
        <dbReference type="SAM" id="Phobius"/>
    </source>
</evidence>
<evidence type="ECO:0000313" key="4">
    <source>
        <dbReference type="Proteomes" id="UP000681340"/>
    </source>
</evidence>
<sequence length="132" mass="14272">MREQLGAVAADESAEGVGVARAGGREQGRLIHPAMEPEHNERTATRVAPKEARSFWFFHRSTPAEAGRQTGPVSESSWYDPPPVRPRHHVRRRDKVELAIAVLLLTSLLGLLAVGVACDRPGSARPAPSPSP</sequence>
<protein>
    <submittedName>
        <fullName evidence="3">Uncharacterized protein</fullName>
    </submittedName>
</protein>
<evidence type="ECO:0000313" key="3">
    <source>
        <dbReference type="EMBL" id="GIM72827.1"/>
    </source>
</evidence>
<dbReference type="AlphaFoldDB" id="A0A919SJU9"/>
<gene>
    <name evidence="3" type="ORF">Aau02nite_53030</name>
</gene>
<reference evidence="3" key="1">
    <citation type="submission" date="2021-03" db="EMBL/GenBank/DDBJ databases">
        <title>Whole genome shotgun sequence of Actinoplanes auranticolor NBRC 12245.</title>
        <authorList>
            <person name="Komaki H."/>
            <person name="Tamura T."/>
        </authorList>
    </citation>
    <scope>NUCLEOTIDE SEQUENCE</scope>
    <source>
        <strain evidence="3">NBRC 12245</strain>
    </source>
</reference>
<keyword evidence="2" id="KW-0472">Membrane</keyword>
<feature type="region of interest" description="Disordered" evidence="1">
    <location>
        <begin position="1"/>
        <end position="46"/>
    </location>
</feature>
<feature type="region of interest" description="Disordered" evidence="1">
    <location>
        <begin position="65"/>
        <end position="87"/>
    </location>
</feature>
<dbReference type="Proteomes" id="UP000681340">
    <property type="component" value="Unassembled WGS sequence"/>
</dbReference>
<proteinExistence type="predicted"/>
<dbReference type="EMBL" id="BOQL01000042">
    <property type="protein sequence ID" value="GIM72827.1"/>
    <property type="molecule type" value="Genomic_DNA"/>
</dbReference>